<dbReference type="RefSeq" id="WP_282757073.1">
    <property type="nucleotide sequence ID" value="NZ_JASCTH010000002.1"/>
</dbReference>
<dbReference type="Pfam" id="PF13684">
    <property type="entry name" value="FakA-like_C"/>
    <property type="match status" value="1"/>
</dbReference>
<accession>A0ABT6WD83</accession>
<dbReference type="PANTHER" id="PTHR33434">
    <property type="entry name" value="DEGV DOMAIN-CONTAINING PROTEIN DR_1986-RELATED"/>
    <property type="match status" value="1"/>
</dbReference>
<evidence type="ECO:0000313" key="4">
    <source>
        <dbReference type="Proteomes" id="UP001241758"/>
    </source>
</evidence>
<keyword evidence="4" id="KW-1185">Reference proteome</keyword>
<dbReference type="Proteomes" id="UP001241758">
    <property type="component" value="Unassembled WGS sequence"/>
</dbReference>
<organism evidence="3 4">
    <name type="scientific">Actinoplanes sandaracinus</name>
    <dbReference type="NCBI Taxonomy" id="3045177"/>
    <lineage>
        <taxon>Bacteria</taxon>
        <taxon>Bacillati</taxon>
        <taxon>Actinomycetota</taxon>
        <taxon>Actinomycetes</taxon>
        <taxon>Micromonosporales</taxon>
        <taxon>Micromonosporaceae</taxon>
        <taxon>Actinoplanes</taxon>
    </lineage>
</organism>
<feature type="compositionally biased region" description="Gly residues" evidence="1">
    <location>
        <begin position="271"/>
        <end position="298"/>
    </location>
</feature>
<dbReference type="Pfam" id="PF21645">
    <property type="entry name" value="FakA-like_M"/>
    <property type="match status" value="1"/>
</dbReference>
<dbReference type="InterPro" id="IPR048394">
    <property type="entry name" value="FakA-like_M"/>
</dbReference>
<dbReference type="InterPro" id="IPR036117">
    <property type="entry name" value="DhaL_dom_sf"/>
</dbReference>
<gene>
    <name evidence="3" type="ORF">QLQ12_03565</name>
</gene>
<dbReference type="SMART" id="SM01121">
    <property type="entry name" value="Dak1_2"/>
    <property type="match status" value="1"/>
</dbReference>
<comment type="caution">
    <text evidence="3">The sequence shown here is derived from an EMBL/GenBank/DDBJ whole genome shotgun (WGS) entry which is preliminary data.</text>
</comment>
<evidence type="ECO:0000259" key="2">
    <source>
        <dbReference type="PROSITE" id="PS51480"/>
    </source>
</evidence>
<feature type="region of interest" description="Disordered" evidence="1">
    <location>
        <begin position="214"/>
        <end position="378"/>
    </location>
</feature>
<dbReference type="InterPro" id="IPR033470">
    <property type="entry name" value="FakA-like_C"/>
</dbReference>
<dbReference type="PROSITE" id="PS51480">
    <property type="entry name" value="DHAL"/>
    <property type="match status" value="1"/>
</dbReference>
<dbReference type="InterPro" id="IPR050270">
    <property type="entry name" value="DegV_domain_contain"/>
</dbReference>
<evidence type="ECO:0000313" key="3">
    <source>
        <dbReference type="EMBL" id="MDI6097680.1"/>
    </source>
</evidence>
<dbReference type="InterPro" id="IPR004007">
    <property type="entry name" value="DhaL_dom"/>
</dbReference>
<feature type="domain" description="DhaL" evidence="2">
    <location>
        <begin position="8"/>
        <end position="210"/>
    </location>
</feature>
<dbReference type="SMART" id="SM01120">
    <property type="entry name" value="Dak2"/>
    <property type="match status" value="1"/>
</dbReference>
<dbReference type="EMBL" id="JASCTH010000002">
    <property type="protein sequence ID" value="MDI6097680.1"/>
    <property type="molecule type" value="Genomic_DNA"/>
</dbReference>
<reference evidence="3 4" key="1">
    <citation type="submission" date="2023-05" db="EMBL/GenBank/DDBJ databases">
        <title>Actinoplanes sp. NEAU-A12 genome sequencing.</title>
        <authorList>
            <person name="Wang Z.-S."/>
        </authorList>
    </citation>
    <scope>NUCLEOTIDE SEQUENCE [LARGE SCALE GENOMIC DNA]</scope>
    <source>
        <strain evidence="3 4">NEAU-A12</strain>
    </source>
</reference>
<sequence length="693" mass="69212">MLETLDAAAVRRWCDGGLEALRAHQREIDDLNVYPVPDGDTGTNLVLTLTAAHEALASTETLDPTGAHGPPGSTGVAGLMRRMARGALLGARGNSGVIVSQILRGMADTFTGTVAVRGIELARALRTATDAAYAAVARPVEGTVLSVVAAAAEGAGRIKSDDLLIVARAAARAATEALARTPQQLPILAQAGVVDAGGRGLCLLLDALVRAVADGSGEGPGVGERSGDGERSGSGEGPGVGERSGSGEGNGDASADTTSNGSADDGSADGARGGDASGGGSGSVRGGVGGGSAGGSNAAGGTARRATAGGLVPRRSESSATADDGRPESQRPSWPGDRRAADGRPQELWAAGDQRAPGGHAPDGGYAGAGQAGGGHTGAGHAGGGHVGGGGEDGCAGFGYEVQYLLDATDEAVERLRTVLDGLGDSLVIVGSGDGDPPTWNVHVHVTEIGPAVEAGIAAGRPYRISVTPLEERRGGSDSRGAVVVAAGDGLTALFEAEGVVVVDRNPSTAEMLAAVHATCARSVVLLPNDANTHAVAVSAAREAETTGVRVSVVPTRSPVQALAALAVRDAQRPFADDVIAMAEAAGACRYGEVCTAQRDAFTVAGQCRAGDLLGLVDGEVHVIGSDLAEVSRRLLDRMLGGGGELVTLVLGAGVPSGFEADLRGHVHRTWPFIELECYAGGQPRYHLLAGVE</sequence>
<dbReference type="SUPFAM" id="SSF101473">
    <property type="entry name" value="DhaL-like"/>
    <property type="match status" value="1"/>
</dbReference>
<name>A0ABT6WD83_9ACTN</name>
<feature type="compositionally biased region" description="Low complexity" evidence="1">
    <location>
        <begin position="259"/>
        <end position="270"/>
    </location>
</feature>
<evidence type="ECO:0000256" key="1">
    <source>
        <dbReference type="SAM" id="MobiDB-lite"/>
    </source>
</evidence>
<dbReference type="Pfam" id="PF02734">
    <property type="entry name" value="Dak2"/>
    <property type="match status" value="1"/>
</dbReference>
<proteinExistence type="predicted"/>
<feature type="compositionally biased region" description="Gly residues" evidence="1">
    <location>
        <begin position="361"/>
        <end position="378"/>
    </location>
</feature>
<protein>
    <submittedName>
        <fullName evidence="3">DAK2 domain-containing protein</fullName>
    </submittedName>
</protein>
<feature type="compositionally biased region" description="Low complexity" evidence="1">
    <location>
        <begin position="299"/>
        <end position="310"/>
    </location>
</feature>
<dbReference type="PANTHER" id="PTHR33434:SF4">
    <property type="entry name" value="PHOSPHATASE PROTEIN"/>
    <property type="match status" value="1"/>
</dbReference>
<feature type="compositionally biased region" description="Gly residues" evidence="1">
    <location>
        <begin position="234"/>
        <end position="250"/>
    </location>
</feature>
<feature type="compositionally biased region" description="Basic and acidic residues" evidence="1">
    <location>
        <begin position="336"/>
        <end position="345"/>
    </location>
</feature>
<dbReference type="Gene3D" id="1.25.40.340">
    <property type="match status" value="1"/>
</dbReference>